<proteinExistence type="predicted"/>
<dbReference type="EMBL" id="SSND01000001">
    <property type="protein sequence ID" value="THD84544.1"/>
    <property type="molecule type" value="Genomic_DNA"/>
</dbReference>
<dbReference type="Proteomes" id="UP000309450">
    <property type="component" value="Unassembled WGS sequence"/>
</dbReference>
<accession>A0A4S3MR16</accession>
<dbReference type="OrthoDB" id="9797176at2"/>
<feature type="domain" description="RNA-binding S4" evidence="2">
    <location>
        <begin position="1"/>
        <end position="64"/>
    </location>
</feature>
<dbReference type="PROSITE" id="PS50889">
    <property type="entry name" value="S4"/>
    <property type="match status" value="1"/>
</dbReference>
<evidence type="ECO:0000259" key="2">
    <source>
        <dbReference type="SMART" id="SM00363"/>
    </source>
</evidence>
<dbReference type="CDD" id="cd00165">
    <property type="entry name" value="S4"/>
    <property type="match status" value="1"/>
</dbReference>
<reference evidence="3 4" key="1">
    <citation type="submission" date="2019-04" db="EMBL/GenBank/DDBJ databases">
        <title>Draft genome sequence of Gemmobacter aestuarii sp. nov.</title>
        <authorList>
            <person name="Hameed A."/>
            <person name="Lin S.-Y."/>
            <person name="Shahina M."/>
            <person name="Lai W.-A."/>
            <person name="Young C.-C."/>
        </authorList>
    </citation>
    <scope>NUCLEOTIDE SEQUENCE [LARGE SCALE GENOMIC DNA]</scope>
    <source>
        <strain evidence="3 4">CC-PW-75</strain>
    </source>
</reference>
<organism evidence="3 4">
    <name type="scientific">Aliigemmobacter aestuarii</name>
    <dbReference type="NCBI Taxonomy" id="1445661"/>
    <lineage>
        <taxon>Bacteria</taxon>
        <taxon>Pseudomonadati</taxon>
        <taxon>Pseudomonadota</taxon>
        <taxon>Alphaproteobacteria</taxon>
        <taxon>Rhodobacterales</taxon>
        <taxon>Paracoccaceae</taxon>
        <taxon>Aliigemmobacter</taxon>
    </lineage>
</organism>
<evidence type="ECO:0000313" key="4">
    <source>
        <dbReference type="Proteomes" id="UP000309450"/>
    </source>
</evidence>
<gene>
    <name evidence="3" type="ORF">E7811_02030</name>
</gene>
<name>A0A4S3MR16_9RHOB</name>
<keyword evidence="1" id="KW-0694">RNA-binding</keyword>
<dbReference type="SUPFAM" id="SSF55174">
    <property type="entry name" value="Alpha-L RNA-binding motif"/>
    <property type="match status" value="1"/>
</dbReference>
<protein>
    <submittedName>
        <fullName evidence="3">RNA-binding S4 domain-containing protein</fullName>
    </submittedName>
</protein>
<dbReference type="AlphaFoldDB" id="A0A4S3MR16"/>
<keyword evidence="4" id="KW-1185">Reference proteome</keyword>
<sequence length="92" mass="9890">MRIDKWLWQARFFKTRGLATDLVAAGHLRLNGQRVAKPAQAVGAGDTLTFPQGGRVRLIRVTGLPGRRGPASEAQSLYLDLDAPAAAPSPLE</sequence>
<evidence type="ECO:0000256" key="1">
    <source>
        <dbReference type="PROSITE-ProRule" id="PRU00182"/>
    </source>
</evidence>
<comment type="caution">
    <text evidence="3">The sequence shown here is derived from an EMBL/GenBank/DDBJ whole genome shotgun (WGS) entry which is preliminary data.</text>
</comment>
<dbReference type="InterPro" id="IPR002942">
    <property type="entry name" value="S4_RNA-bd"/>
</dbReference>
<evidence type="ECO:0000313" key="3">
    <source>
        <dbReference type="EMBL" id="THD84544.1"/>
    </source>
</evidence>
<dbReference type="InterPro" id="IPR036986">
    <property type="entry name" value="S4_RNA-bd_sf"/>
</dbReference>
<dbReference type="RefSeq" id="WP_136392925.1">
    <property type="nucleotide sequence ID" value="NZ_SSND01000001.1"/>
</dbReference>
<dbReference type="Gene3D" id="3.10.290.10">
    <property type="entry name" value="RNA-binding S4 domain"/>
    <property type="match status" value="1"/>
</dbReference>
<dbReference type="Pfam" id="PF01479">
    <property type="entry name" value="S4"/>
    <property type="match status" value="1"/>
</dbReference>
<dbReference type="GO" id="GO:0003723">
    <property type="term" value="F:RNA binding"/>
    <property type="evidence" value="ECO:0007669"/>
    <property type="project" value="UniProtKB-KW"/>
</dbReference>
<dbReference type="SMART" id="SM00363">
    <property type="entry name" value="S4"/>
    <property type="match status" value="1"/>
</dbReference>